<organism evidence="1 2">
    <name type="scientific">Trichonephila clavipes</name>
    <name type="common">Golden silk orbweaver</name>
    <name type="synonym">Nephila clavipes</name>
    <dbReference type="NCBI Taxonomy" id="2585209"/>
    <lineage>
        <taxon>Eukaryota</taxon>
        <taxon>Metazoa</taxon>
        <taxon>Ecdysozoa</taxon>
        <taxon>Arthropoda</taxon>
        <taxon>Chelicerata</taxon>
        <taxon>Arachnida</taxon>
        <taxon>Araneae</taxon>
        <taxon>Araneomorphae</taxon>
        <taxon>Entelegynae</taxon>
        <taxon>Araneoidea</taxon>
        <taxon>Nephilidae</taxon>
        <taxon>Trichonephila</taxon>
    </lineage>
</organism>
<dbReference type="AlphaFoldDB" id="A0A8X6REU3"/>
<dbReference type="EMBL" id="BMAU01021175">
    <property type="protein sequence ID" value="GFX93713.1"/>
    <property type="molecule type" value="Genomic_DNA"/>
</dbReference>
<reference evidence="1" key="1">
    <citation type="submission" date="2020-08" db="EMBL/GenBank/DDBJ databases">
        <title>Multicomponent nature underlies the extraordinary mechanical properties of spider dragline silk.</title>
        <authorList>
            <person name="Kono N."/>
            <person name="Nakamura H."/>
            <person name="Mori M."/>
            <person name="Yoshida Y."/>
            <person name="Ohtoshi R."/>
            <person name="Malay A.D."/>
            <person name="Moran D.A.P."/>
            <person name="Tomita M."/>
            <person name="Numata K."/>
            <person name="Arakawa K."/>
        </authorList>
    </citation>
    <scope>NUCLEOTIDE SEQUENCE</scope>
</reference>
<dbReference type="Proteomes" id="UP000887159">
    <property type="component" value="Unassembled WGS sequence"/>
</dbReference>
<accession>A0A8X6REU3</accession>
<dbReference type="InterPro" id="IPR036397">
    <property type="entry name" value="RNaseH_sf"/>
</dbReference>
<comment type="caution">
    <text evidence="1">The sequence shown here is derived from an EMBL/GenBank/DDBJ whole genome shotgun (WGS) entry which is preliminary data.</text>
</comment>
<name>A0A8X6REU3_TRICX</name>
<dbReference type="GO" id="GO:0003676">
    <property type="term" value="F:nucleic acid binding"/>
    <property type="evidence" value="ECO:0007669"/>
    <property type="project" value="InterPro"/>
</dbReference>
<proteinExistence type="predicted"/>
<evidence type="ECO:0000313" key="1">
    <source>
        <dbReference type="EMBL" id="GFX93713.1"/>
    </source>
</evidence>
<dbReference type="Gene3D" id="3.30.420.10">
    <property type="entry name" value="Ribonuclease H-like superfamily/Ribonuclease H"/>
    <property type="match status" value="1"/>
</dbReference>
<gene>
    <name evidence="1" type="ORF">TNCV_1588901</name>
</gene>
<evidence type="ECO:0000313" key="2">
    <source>
        <dbReference type="Proteomes" id="UP000887159"/>
    </source>
</evidence>
<sequence length="162" mass="18500">MLPSRFRAHYEQLSEFERGCIIELKEGATNPASNCILTIIEDVSADGQGSFPRLLSLLHVTQTFNKELLSRVPFLLKLDLFGRHKRHTYSTSLIKHFLVQPDPSPIEHVWDMMGRRLHQSENVDNLARQSEQIWQEIPHETISVLYHSMSACIQASGGSSPY</sequence>
<keyword evidence="2" id="KW-1185">Reference proteome</keyword>
<protein>
    <submittedName>
        <fullName evidence="1">Transposable element Tcb1 transposase</fullName>
    </submittedName>
</protein>